<dbReference type="Pfam" id="PF00679">
    <property type="entry name" value="EFG_C"/>
    <property type="match status" value="1"/>
</dbReference>
<dbReference type="AlphaFoldDB" id="A0A2S6MYN8"/>
<sequence>MSEVLPGDRRVAGPRLIALVGPFQSGKTSLLESILTRGGALARQGSVRDGSSVGDSSPEARAHAASVEVNIASVDYLGDRFTFVDLPGSVEFAYEARNVLPLCDAAVVVCEADERKLPALRVILRELEDLGLPRVLFINKIDAANVRIRDALALLQPASRTPLLLRQIPIWQNGIVTGFIDLALERAFVYREHAPSVVVDVPAGELPTEKEARYTMLEKLADYDDGLMEELLSDIEPPRDQIFDDLRRDLRDGRVAPVLIGSASEGHGVTRLLKALRHEAPAIARTRARLGIADEGAPLAHVIKTIHTAHGGKLSFARVLRGAFVDGATVKSARGEDRISGLSRLMGVASSKQARVEEGDCVAFGRLDHVATGDSLGDAKGGVPAPVVAAIAPPAPAYGLAVTVKDRKDEARLATAIAKLCEEDPSLVFAQDQEAAEMRLLGQGEMHVRVALERLAARFGVLVETHKPAVGYKETIRQTVNVRGRHKKQSGGHGQFGDVALDVAPLTRGEGFAFNETVHGGAVPRNYFGAIEEGCVDALERGPLGFPVVDVKVTLTDGSYHTVDSSDMAFRTAARLGVAEALAKAGPVLLEPIQSVEITTPSDSLSKITAIVSGRRGQILGYDARPDWEGWDVLNALIPEAEMEGLIVELRSATAGVGSFTQKFDHWAEIAGKSADAIVANRAAAKTPAH</sequence>
<dbReference type="Pfam" id="PF00009">
    <property type="entry name" value="GTP_EFTU"/>
    <property type="match status" value="1"/>
</dbReference>
<dbReference type="Pfam" id="PF03764">
    <property type="entry name" value="EFG_IV"/>
    <property type="match status" value="1"/>
</dbReference>
<dbReference type="OrthoDB" id="9802948at2"/>
<dbReference type="SUPFAM" id="SSF50447">
    <property type="entry name" value="Translation proteins"/>
    <property type="match status" value="1"/>
</dbReference>
<evidence type="ECO:0000256" key="1">
    <source>
        <dbReference type="ARBA" id="ARBA00017872"/>
    </source>
</evidence>
<dbReference type="FunFam" id="3.30.230.10:FF:000003">
    <property type="entry name" value="Elongation factor G"/>
    <property type="match status" value="1"/>
</dbReference>
<proteinExistence type="predicted"/>
<dbReference type="GO" id="GO:0003746">
    <property type="term" value="F:translation elongation factor activity"/>
    <property type="evidence" value="ECO:0007669"/>
    <property type="project" value="UniProtKB-KW"/>
</dbReference>
<dbReference type="SMART" id="SM00889">
    <property type="entry name" value="EFG_IV"/>
    <property type="match status" value="1"/>
</dbReference>
<dbReference type="CDD" id="cd03713">
    <property type="entry name" value="EFG_mtEFG_C"/>
    <property type="match status" value="1"/>
</dbReference>
<evidence type="ECO:0000259" key="8">
    <source>
        <dbReference type="SMART" id="SM00889"/>
    </source>
</evidence>
<dbReference type="InterPro" id="IPR009000">
    <property type="entry name" value="Transl_B-barrel_sf"/>
</dbReference>
<evidence type="ECO:0000256" key="4">
    <source>
        <dbReference type="ARBA" id="ARBA00022917"/>
    </source>
</evidence>
<evidence type="ECO:0000256" key="6">
    <source>
        <dbReference type="ARBA" id="ARBA00024731"/>
    </source>
</evidence>
<dbReference type="Gene3D" id="3.30.70.870">
    <property type="entry name" value="Elongation Factor G (Translational Gtpase), domain 3"/>
    <property type="match status" value="1"/>
</dbReference>
<evidence type="ECO:0000313" key="9">
    <source>
        <dbReference type="EMBL" id="PPQ27477.1"/>
    </source>
</evidence>
<dbReference type="GO" id="GO:0003924">
    <property type="term" value="F:GTPase activity"/>
    <property type="evidence" value="ECO:0007669"/>
    <property type="project" value="InterPro"/>
</dbReference>
<dbReference type="SMART" id="SM00838">
    <property type="entry name" value="EFG_C"/>
    <property type="match status" value="1"/>
</dbReference>
<keyword evidence="2" id="KW-0547">Nucleotide-binding</keyword>
<name>A0A2S6MYN8_9HYPH</name>
<dbReference type="InterPro" id="IPR005517">
    <property type="entry name" value="Transl_elong_EFG/EF2_IV"/>
</dbReference>
<dbReference type="Gene3D" id="3.40.50.300">
    <property type="entry name" value="P-loop containing nucleotide triphosphate hydrolases"/>
    <property type="match status" value="1"/>
</dbReference>
<dbReference type="GO" id="GO:0032790">
    <property type="term" value="P:ribosome disassembly"/>
    <property type="evidence" value="ECO:0007669"/>
    <property type="project" value="TreeGrafter"/>
</dbReference>
<gene>
    <name evidence="9" type="ORF">CCR94_19800</name>
</gene>
<dbReference type="FunFam" id="3.30.70.240:FF:000001">
    <property type="entry name" value="Elongation factor G"/>
    <property type="match status" value="1"/>
</dbReference>
<dbReference type="InterPro" id="IPR047872">
    <property type="entry name" value="EFG_IV"/>
</dbReference>
<dbReference type="PANTHER" id="PTHR43261">
    <property type="entry name" value="TRANSLATION ELONGATION FACTOR G-RELATED"/>
    <property type="match status" value="1"/>
</dbReference>
<dbReference type="SUPFAM" id="SSF54980">
    <property type="entry name" value="EF-G C-terminal domain-like"/>
    <property type="match status" value="2"/>
</dbReference>
<dbReference type="InterPro" id="IPR014721">
    <property type="entry name" value="Ribsml_uS5_D2-typ_fold_subgr"/>
</dbReference>
<dbReference type="CDD" id="cd01434">
    <property type="entry name" value="EFG_mtEFG1_IV"/>
    <property type="match status" value="1"/>
</dbReference>
<dbReference type="PANTHER" id="PTHR43261:SF7">
    <property type="entry name" value="ELONGATION FACTOR G-LIKE PROTEIN"/>
    <property type="match status" value="1"/>
</dbReference>
<comment type="function">
    <text evidence="6">Catalyzes the GTP-dependent ribosomal translocation step during translation elongation. During this step, the ribosome changes from the pre-translocational (PRE) to the post-translocational (POST) state as the newly formed A-site-bound peptidyl-tRNA and P-site-bound deacylated tRNA move to the P and E sites, respectively. Catalyzes the coordinated movement of the two tRNA molecules, the mRNA and conformational changes in the ribosome.</text>
</comment>
<dbReference type="Gene3D" id="3.30.70.240">
    <property type="match status" value="1"/>
</dbReference>
<evidence type="ECO:0000256" key="5">
    <source>
        <dbReference type="ARBA" id="ARBA00023134"/>
    </source>
</evidence>
<dbReference type="SUPFAM" id="SSF54211">
    <property type="entry name" value="Ribosomal protein S5 domain 2-like"/>
    <property type="match status" value="1"/>
</dbReference>
<dbReference type="NCBIfam" id="NF009379">
    <property type="entry name" value="PRK12740.1-3"/>
    <property type="match status" value="1"/>
</dbReference>
<dbReference type="InterPro" id="IPR027417">
    <property type="entry name" value="P-loop_NTPase"/>
</dbReference>
<comment type="caution">
    <text evidence="9">The sequence shown here is derived from an EMBL/GenBank/DDBJ whole genome shotgun (WGS) entry which is preliminary data.</text>
</comment>
<evidence type="ECO:0000256" key="2">
    <source>
        <dbReference type="ARBA" id="ARBA00022741"/>
    </source>
</evidence>
<protein>
    <recommendedName>
        <fullName evidence="1">Elongation factor G</fullName>
    </recommendedName>
</protein>
<keyword evidence="3 9" id="KW-0251">Elongation factor</keyword>
<dbReference type="Proteomes" id="UP000239089">
    <property type="component" value="Unassembled WGS sequence"/>
</dbReference>
<feature type="domain" description="Translation elongation factor EFG/EF2" evidence="8">
    <location>
        <begin position="469"/>
        <end position="586"/>
    </location>
</feature>
<dbReference type="InterPro" id="IPR041095">
    <property type="entry name" value="EFG_II"/>
</dbReference>
<evidence type="ECO:0000313" key="10">
    <source>
        <dbReference type="Proteomes" id="UP000239089"/>
    </source>
</evidence>
<dbReference type="InterPro" id="IPR020568">
    <property type="entry name" value="Ribosomal_Su5_D2-typ_SF"/>
</dbReference>
<dbReference type="Pfam" id="PF14492">
    <property type="entry name" value="EFG_III"/>
    <property type="match status" value="1"/>
</dbReference>
<dbReference type="InterPro" id="IPR000795">
    <property type="entry name" value="T_Tr_GTP-bd_dom"/>
</dbReference>
<evidence type="ECO:0000259" key="7">
    <source>
        <dbReference type="SMART" id="SM00838"/>
    </source>
</evidence>
<dbReference type="RefSeq" id="WP_104509560.1">
    <property type="nucleotide sequence ID" value="NZ_JACIGC010000001.1"/>
</dbReference>
<dbReference type="SUPFAM" id="SSF52540">
    <property type="entry name" value="P-loop containing nucleoside triphosphate hydrolases"/>
    <property type="match status" value="1"/>
</dbReference>
<accession>A0A2S6MYN8</accession>
<organism evidence="9 10">
    <name type="scientific">Rhodoblastus sphagnicola</name>
    <dbReference type="NCBI Taxonomy" id="333368"/>
    <lineage>
        <taxon>Bacteria</taxon>
        <taxon>Pseudomonadati</taxon>
        <taxon>Pseudomonadota</taxon>
        <taxon>Alphaproteobacteria</taxon>
        <taxon>Hyphomicrobiales</taxon>
        <taxon>Rhodoblastaceae</taxon>
        <taxon>Rhodoblastus</taxon>
    </lineage>
</organism>
<dbReference type="Gene3D" id="2.40.30.10">
    <property type="entry name" value="Translation factors"/>
    <property type="match status" value="1"/>
</dbReference>
<dbReference type="InterPro" id="IPR035647">
    <property type="entry name" value="EFG_III/V"/>
</dbReference>
<dbReference type="EMBL" id="NHSJ01000123">
    <property type="protein sequence ID" value="PPQ27477.1"/>
    <property type="molecule type" value="Genomic_DNA"/>
</dbReference>
<keyword evidence="10" id="KW-1185">Reference proteome</keyword>
<dbReference type="GO" id="GO:0005525">
    <property type="term" value="F:GTP binding"/>
    <property type="evidence" value="ECO:0007669"/>
    <property type="project" value="UniProtKB-KW"/>
</dbReference>
<feature type="domain" description="Elongation factor EFG" evidence="7">
    <location>
        <begin position="588"/>
        <end position="678"/>
    </location>
</feature>
<dbReference type="CDD" id="cd04170">
    <property type="entry name" value="EF-G_bact"/>
    <property type="match status" value="1"/>
</dbReference>
<reference evidence="9 10" key="1">
    <citation type="journal article" date="2018" name="Arch. Microbiol.">
        <title>New insights into the metabolic potential of the phototrophic purple bacterium Rhodopila globiformis DSM 161(T) from its draft genome sequence and evidence for a vanadium-dependent nitrogenase.</title>
        <authorList>
            <person name="Imhoff J.F."/>
            <person name="Rahn T."/>
            <person name="Kunzel S."/>
            <person name="Neulinger S.C."/>
        </authorList>
    </citation>
    <scope>NUCLEOTIDE SEQUENCE [LARGE SCALE GENOMIC DNA]</scope>
    <source>
        <strain evidence="9 10">DSM 16996</strain>
    </source>
</reference>
<dbReference type="InterPro" id="IPR000640">
    <property type="entry name" value="EFG_V-like"/>
</dbReference>
<evidence type="ECO:0000256" key="3">
    <source>
        <dbReference type="ARBA" id="ARBA00022768"/>
    </source>
</evidence>
<dbReference type="Gene3D" id="3.30.230.10">
    <property type="match status" value="1"/>
</dbReference>
<keyword evidence="4" id="KW-0648">Protein biosynthesis</keyword>
<dbReference type="GO" id="GO:0097216">
    <property type="term" value="F:guanosine tetraphosphate binding"/>
    <property type="evidence" value="ECO:0007669"/>
    <property type="project" value="UniProtKB-ARBA"/>
</dbReference>
<keyword evidence="5" id="KW-0342">GTP-binding</keyword>
<dbReference type="InterPro" id="IPR035649">
    <property type="entry name" value="EFG_V"/>
</dbReference>